<organism evidence="1">
    <name type="scientific">Tanacetum cinerariifolium</name>
    <name type="common">Dalmatian daisy</name>
    <name type="synonym">Chrysanthemum cinerariifolium</name>
    <dbReference type="NCBI Taxonomy" id="118510"/>
    <lineage>
        <taxon>Eukaryota</taxon>
        <taxon>Viridiplantae</taxon>
        <taxon>Streptophyta</taxon>
        <taxon>Embryophyta</taxon>
        <taxon>Tracheophyta</taxon>
        <taxon>Spermatophyta</taxon>
        <taxon>Magnoliopsida</taxon>
        <taxon>eudicotyledons</taxon>
        <taxon>Gunneridae</taxon>
        <taxon>Pentapetalae</taxon>
        <taxon>asterids</taxon>
        <taxon>campanulids</taxon>
        <taxon>Asterales</taxon>
        <taxon>Asteraceae</taxon>
        <taxon>Asteroideae</taxon>
        <taxon>Anthemideae</taxon>
        <taxon>Anthemidinae</taxon>
        <taxon>Tanacetum</taxon>
    </lineage>
</organism>
<name>A0A699K2D0_TANCI</name>
<evidence type="ECO:0000313" key="1">
    <source>
        <dbReference type="EMBL" id="GFA65616.1"/>
    </source>
</evidence>
<gene>
    <name evidence="1" type="ORF">Tci_637588</name>
</gene>
<protein>
    <submittedName>
        <fullName evidence="1">Uncharacterized protein</fullName>
    </submittedName>
</protein>
<reference evidence="1" key="1">
    <citation type="journal article" date="2019" name="Sci. Rep.">
        <title>Draft genome of Tanacetum cinerariifolium, the natural source of mosquito coil.</title>
        <authorList>
            <person name="Yamashiro T."/>
            <person name="Shiraishi A."/>
            <person name="Satake H."/>
            <person name="Nakayama K."/>
        </authorList>
    </citation>
    <scope>NUCLEOTIDE SEQUENCE</scope>
</reference>
<dbReference type="AlphaFoldDB" id="A0A699K2D0"/>
<feature type="non-terminal residue" evidence="1">
    <location>
        <position position="1"/>
    </location>
</feature>
<comment type="caution">
    <text evidence="1">The sequence shown here is derived from an EMBL/GenBank/DDBJ whole genome shotgun (WGS) entry which is preliminary data.</text>
</comment>
<dbReference type="EMBL" id="BKCJ010463085">
    <property type="protein sequence ID" value="GFA65616.1"/>
    <property type="molecule type" value="Genomic_DNA"/>
</dbReference>
<accession>A0A699K2D0</accession>
<proteinExistence type="predicted"/>
<sequence length="108" mass="11080">LDARAIEEELSYIIGIGGSSQVSFFSNASISLFIASTWCLVLVDILLTLGGDGKGEFGSVEDDDVGIGGGESGSAVTVGSSVVFGEVCVLEVLELYIVVGVGDDCRVK</sequence>